<dbReference type="GO" id="GO:0008932">
    <property type="term" value="F:lytic endotransglycosylase activity"/>
    <property type="evidence" value="ECO:0007669"/>
    <property type="project" value="UniProtKB-UniRule"/>
</dbReference>
<dbReference type="InterPro" id="IPR036908">
    <property type="entry name" value="RlpA-like_sf"/>
</dbReference>
<comment type="similarity">
    <text evidence="4 5">Belongs to the RlpA family.</text>
</comment>
<evidence type="ECO:0000256" key="1">
    <source>
        <dbReference type="ARBA" id="ARBA00022729"/>
    </source>
</evidence>
<comment type="subcellular location">
    <subcellularLocation>
        <location evidence="4">Cell membrane</location>
        <topology evidence="4">Lipid-anchor</topology>
    </subcellularLocation>
</comment>
<evidence type="ECO:0000259" key="6">
    <source>
        <dbReference type="PROSITE" id="PS51724"/>
    </source>
</evidence>
<keyword evidence="4" id="KW-1003">Cell membrane</keyword>
<dbReference type="EMBL" id="CP053840">
    <property type="protein sequence ID" value="QKF67402.1"/>
    <property type="molecule type" value="Genomic_DNA"/>
</dbReference>
<dbReference type="NCBIfam" id="TIGR00413">
    <property type="entry name" value="rlpA"/>
    <property type="match status" value="1"/>
</dbReference>
<evidence type="ECO:0000256" key="5">
    <source>
        <dbReference type="RuleBase" id="RU003495"/>
    </source>
</evidence>
<keyword evidence="4" id="KW-0472">Membrane</keyword>
<dbReference type="CDD" id="cd22268">
    <property type="entry name" value="DPBB_RlpA-like"/>
    <property type="match status" value="1"/>
</dbReference>
<keyword evidence="4" id="KW-0564">Palmitate</keyword>
<keyword evidence="3 4" id="KW-0961">Cell wall biogenesis/degradation</keyword>
<dbReference type="SUPFAM" id="SSF110997">
    <property type="entry name" value="Sporulation related repeat"/>
    <property type="match status" value="1"/>
</dbReference>
<dbReference type="PROSITE" id="PS51257">
    <property type="entry name" value="PROKAR_LIPOPROTEIN"/>
    <property type="match status" value="1"/>
</dbReference>
<dbReference type="AlphaFoldDB" id="A0AAE7E4W6"/>
<accession>A0AAE7E4W6</accession>
<dbReference type="SUPFAM" id="SSF50685">
    <property type="entry name" value="Barwin-like endoglucanases"/>
    <property type="match status" value="1"/>
</dbReference>
<dbReference type="PROSITE" id="PS51724">
    <property type="entry name" value="SPOR"/>
    <property type="match status" value="1"/>
</dbReference>
<dbReference type="RefSeq" id="WP_128358032.1">
    <property type="nucleotide sequence ID" value="NZ_CP053840.1"/>
</dbReference>
<proteinExistence type="inferred from homology"/>
<keyword evidence="4" id="KW-0449">Lipoprotein</keyword>
<dbReference type="Gene3D" id="2.40.40.10">
    <property type="entry name" value="RlpA-like domain"/>
    <property type="match status" value="1"/>
</dbReference>
<keyword evidence="8" id="KW-1185">Reference proteome</keyword>
<evidence type="ECO:0000256" key="3">
    <source>
        <dbReference type="ARBA" id="ARBA00023316"/>
    </source>
</evidence>
<dbReference type="GO" id="GO:0000270">
    <property type="term" value="P:peptidoglycan metabolic process"/>
    <property type="evidence" value="ECO:0007669"/>
    <property type="project" value="UniProtKB-UniRule"/>
</dbReference>
<evidence type="ECO:0000313" key="7">
    <source>
        <dbReference type="EMBL" id="QKF67402.1"/>
    </source>
</evidence>
<dbReference type="GO" id="GO:0042834">
    <property type="term" value="F:peptidoglycan binding"/>
    <property type="evidence" value="ECO:0007669"/>
    <property type="project" value="InterPro"/>
</dbReference>
<dbReference type="InterPro" id="IPR007730">
    <property type="entry name" value="SPOR-like_dom"/>
</dbReference>
<dbReference type="InterPro" id="IPR036680">
    <property type="entry name" value="SPOR-like_sf"/>
</dbReference>
<dbReference type="HAMAP" id="MF_02071">
    <property type="entry name" value="RlpA"/>
    <property type="match status" value="1"/>
</dbReference>
<evidence type="ECO:0000256" key="4">
    <source>
        <dbReference type="HAMAP-Rule" id="MF_02071"/>
    </source>
</evidence>
<evidence type="ECO:0000313" key="8">
    <source>
        <dbReference type="Proteomes" id="UP000503482"/>
    </source>
</evidence>
<reference evidence="7 8" key="1">
    <citation type="submission" date="2020-05" db="EMBL/GenBank/DDBJ databases">
        <title>Complete genome sequencing of Campylobacter and Arcobacter type strains.</title>
        <authorList>
            <person name="Miller W.G."/>
            <person name="Yee E."/>
        </authorList>
    </citation>
    <scope>NUCLEOTIDE SEQUENCE [LARGE SCALE GENOMIC DNA]</scope>
    <source>
        <strain evidence="7 8">LMG 26156</strain>
    </source>
</reference>
<dbReference type="KEGG" id="avp:AVENP_1858"/>
<dbReference type="InterPro" id="IPR009009">
    <property type="entry name" value="RlpA-like_DPBB"/>
</dbReference>
<dbReference type="EC" id="4.2.2.-" evidence="4"/>
<dbReference type="PANTHER" id="PTHR34183:SF1">
    <property type="entry name" value="ENDOLYTIC PEPTIDOGLYCAN TRANSGLYCOSYLASE RLPA"/>
    <property type="match status" value="1"/>
</dbReference>
<protein>
    <recommendedName>
        <fullName evidence="4">Probable endolytic peptidoglycan transglycosylase RlpA</fullName>
        <ecNumber evidence="4">4.2.2.-</ecNumber>
    </recommendedName>
</protein>
<dbReference type="Pfam" id="PF03330">
    <property type="entry name" value="DPBB_1"/>
    <property type="match status" value="1"/>
</dbReference>
<dbReference type="Gene3D" id="3.30.70.1070">
    <property type="entry name" value="Sporulation related repeat"/>
    <property type="match status" value="1"/>
</dbReference>
<dbReference type="Pfam" id="PF05036">
    <property type="entry name" value="SPOR"/>
    <property type="match status" value="1"/>
</dbReference>
<keyword evidence="1" id="KW-0732">Signal</keyword>
<name>A0AAE7E4W6_9BACT</name>
<keyword evidence="2 4" id="KW-0456">Lyase</keyword>
<dbReference type="GO" id="GO:0005886">
    <property type="term" value="C:plasma membrane"/>
    <property type="evidence" value="ECO:0007669"/>
    <property type="project" value="UniProtKB-SubCell"/>
</dbReference>
<gene>
    <name evidence="4 7" type="primary">rlpA</name>
    <name evidence="7" type="ORF">AVENP_1858</name>
</gene>
<dbReference type="InterPro" id="IPR034718">
    <property type="entry name" value="RlpA"/>
</dbReference>
<feature type="domain" description="SPOR" evidence="6">
    <location>
        <begin position="258"/>
        <end position="336"/>
    </location>
</feature>
<dbReference type="GO" id="GO:0071555">
    <property type="term" value="P:cell wall organization"/>
    <property type="evidence" value="ECO:0007669"/>
    <property type="project" value="UniProtKB-KW"/>
</dbReference>
<comment type="function">
    <text evidence="4">Lytic transglycosylase with a strong preference for naked glycan strands that lack stem peptides.</text>
</comment>
<evidence type="ECO:0000256" key="2">
    <source>
        <dbReference type="ARBA" id="ARBA00023239"/>
    </source>
</evidence>
<dbReference type="PANTHER" id="PTHR34183">
    <property type="entry name" value="ENDOLYTIC PEPTIDOGLYCAN TRANSGLYCOSYLASE RLPA"/>
    <property type="match status" value="1"/>
</dbReference>
<sequence>MKLIGNSLKSILFLGLLLSVFLFTGCSQKSSSVDYNKFYKDTKNSKINNSLEMHKYTMRPYSVFGIKYYPFIANIGDDFEGTASWYGPDFHSKKTSNGEIYDMYDMTAAHKTLPMNTVVRVDNLENGKSIIVRINDRGPFVRGRIIDLSNKAANEIDMVRKGTAKVKITVLGYNGEIENKDAPYAQLPKNDPTLIGKKQEVAALEPLAIKEDSIVSTKAPVVPVSTVVNNKVGKSITNTNVNKNVVKPTSNVNSNNKVLSAGKYSIQIGAFGLENGAEKTKNEYQRKFVNNKVDVKKVFSNGKVLYKVLIGGFNNADAAKRFKDSNGLGNVLIINN</sequence>
<organism evidence="7 8">
    <name type="scientific">Arcobacter venerupis</name>
    <dbReference type="NCBI Taxonomy" id="1054033"/>
    <lineage>
        <taxon>Bacteria</taxon>
        <taxon>Pseudomonadati</taxon>
        <taxon>Campylobacterota</taxon>
        <taxon>Epsilonproteobacteria</taxon>
        <taxon>Campylobacterales</taxon>
        <taxon>Arcobacteraceae</taxon>
        <taxon>Arcobacter</taxon>
    </lineage>
</organism>
<dbReference type="Proteomes" id="UP000503482">
    <property type="component" value="Chromosome"/>
</dbReference>
<dbReference type="InterPro" id="IPR012997">
    <property type="entry name" value="RplA"/>
</dbReference>